<reference evidence="3 4" key="1">
    <citation type="submission" date="2019-12" db="EMBL/GenBank/DDBJ databases">
        <title>Litoreibacter badius sp. nov., a novel bacteriochlorophyll a-containing bacterium in the genus Litoreibacter.</title>
        <authorList>
            <person name="Kanamuro M."/>
            <person name="Takabe Y."/>
            <person name="Mori K."/>
            <person name="Takaichi S."/>
            <person name="Hanada S."/>
        </authorList>
    </citation>
    <scope>NUCLEOTIDE SEQUENCE [LARGE SCALE GENOMIC DNA]</scope>
    <source>
        <strain evidence="3 4">K6</strain>
    </source>
</reference>
<dbReference type="PROSITE" id="PS50213">
    <property type="entry name" value="FAS1"/>
    <property type="match status" value="1"/>
</dbReference>
<evidence type="ECO:0000256" key="1">
    <source>
        <dbReference type="SAM" id="SignalP"/>
    </source>
</evidence>
<feature type="chain" id="PRO_5026879662" description="FAS1 domain-containing protein" evidence="1">
    <location>
        <begin position="24"/>
        <end position="165"/>
    </location>
</feature>
<sequence>MERRRILKIGAALVSAAVLSACAAPSQNTTPDIVDTAVAAGSFNTLVAAVQAADLVDTLKGPGPFTVFAPTDDAFAKLPAGTVETLLKPENKDQLVSILTYHVVPGRVLAGDLAGKRVRANTVNGQTLHIDGRSGVKVENANVISADVIASNGVIHVIDTVLLPK</sequence>
<dbReference type="InterPro" id="IPR036378">
    <property type="entry name" value="FAS1_dom_sf"/>
</dbReference>
<gene>
    <name evidence="3" type="ORF">KIN_30660</name>
</gene>
<evidence type="ECO:0000313" key="4">
    <source>
        <dbReference type="Proteomes" id="UP000436822"/>
    </source>
</evidence>
<dbReference type="PROSITE" id="PS51257">
    <property type="entry name" value="PROKAR_LIPOPROTEIN"/>
    <property type="match status" value="1"/>
</dbReference>
<dbReference type="InterPro" id="IPR000782">
    <property type="entry name" value="FAS1_domain"/>
</dbReference>
<dbReference type="Proteomes" id="UP000436822">
    <property type="component" value="Unassembled WGS sequence"/>
</dbReference>
<dbReference type="InterPro" id="IPR050904">
    <property type="entry name" value="Adhesion/Biosynth-related"/>
</dbReference>
<dbReference type="PANTHER" id="PTHR10900">
    <property type="entry name" value="PERIOSTIN-RELATED"/>
    <property type="match status" value="1"/>
</dbReference>
<dbReference type="SUPFAM" id="SSF82153">
    <property type="entry name" value="FAS1 domain"/>
    <property type="match status" value="1"/>
</dbReference>
<dbReference type="OrthoDB" id="9800666at2"/>
<dbReference type="EMBL" id="BLJE01000003">
    <property type="protein sequence ID" value="GFE65992.1"/>
    <property type="molecule type" value="Genomic_DNA"/>
</dbReference>
<organism evidence="3 4">
    <name type="scientific">Litoreibacter roseus</name>
    <dbReference type="NCBI Taxonomy" id="2601869"/>
    <lineage>
        <taxon>Bacteria</taxon>
        <taxon>Pseudomonadati</taxon>
        <taxon>Pseudomonadota</taxon>
        <taxon>Alphaproteobacteria</taxon>
        <taxon>Rhodobacterales</taxon>
        <taxon>Roseobacteraceae</taxon>
        <taxon>Litoreibacter</taxon>
    </lineage>
</organism>
<dbReference type="PANTHER" id="PTHR10900:SF77">
    <property type="entry name" value="FI19380P1"/>
    <property type="match status" value="1"/>
</dbReference>
<name>A0A6N6JLD3_9RHOB</name>
<dbReference type="FunFam" id="2.30.180.10:FF:000019">
    <property type="entry name" value="Cell surface lipoprotein"/>
    <property type="match status" value="1"/>
</dbReference>
<dbReference type="GO" id="GO:0005615">
    <property type="term" value="C:extracellular space"/>
    <property type="evidence" value="ECO:0007669"/>
    <property type="project" value="TreeGrafter"/>
</dbReference>
<feature type="signal peptide" evidence="1">
    <location>
        <begin position="1"/>
        <end position="23"/>
    </location>
</feature>
<dbReference type="Gene3D" id="2.30.180.10">
    <property type="entry name" value="FAS1 domain"/>
    <property type="match status" value="1"/>
</dbReference>
<protein>
    <recommendedName>
        <fullName evidence="2">FAS1 domain-containing protein</fullName>
    </recommendedName>
</protein>
<evidence type="ECO:0000259" key="2">
    <source>
        <dbReference type="PROSITE" id="PS50213"/>
    </source>
</evidence>
<dbReference type="SMART" id="SM00554">
    <property type="entry name" value="FAS1"/>
    <property type="match status" value="1"/>
</dbReference>
<dbReference type="AlphaFoldDB" id="A0A6N6JLD3"/>
<comment type="caution">
    <text evidence="3">The sequence shown here is derived from an EMBL/GenBank/DDBJ whole genome shotgun (WGS) entry which is preliminary data.</text>
</comment>
<dbReference type="Pfam" id="PF02469">
    <property type="entry name" value="Fasciclin"/>
    <property type="match status" value="1"/>
</dbReference>
<accession>A0A6N6JLD3</accession>
<keyword evidence="4" id="KW-1185">Reference proteome</keyword>
<evidence type="ECO:0000313" key="3">
    <source>
        <dbReference type="EMBL" id="GFE65992.1"/>
    </source>
</evidence>
<proteinExistence type="predicted"/>
<feature type="domain" description="FAS1" evidence="2">
    <location>
        <begin position="30"/>
        <end position="162"/>
    </location>
</feature>
<dbReference type="RefSeq" id="WP_159808591.1">
    <property type="nucleotide sequence ID" value="NZ_BLJE01000003.1"/>
</dbReference>
<keyword evidence="1" id="KW-0732">Signal</keyword>